<reference evidence="3 4" key="1">
    <citation type="submission" date="2024-02" db="EMBL/GenBank/DDBJ databases">
        <title>Chromosome-scale genome assembly of the rough periwinkle Littorina saxatilis.</title>
        <authorList>
            <person name="De Jode A."/>
            <person name="Faria R."/>
            <person name="Formenti G."/>
            <person name="Sims Y."/>
            <person name="Smith T.P."/>
            <person name="Tracey A."/>
            <person name="Wood J.M.D."/>
            <person name="Zagrodzka Z.B."/>
            <person name="Johannesson K."/>
            <person name="Butlin R.K."/>
            <person name="Leder E.H."/>
        </authorList>
    </citation>
    <scope>NUCLEOTIDE SEQUENCE [LARGE SCALE GENOMIC DNA]</scope>
    <source>
        <strain evidence="3">Snail1</strain>
        <tissue evidence="3">Muscle</tissue>
    </source>
</reference>
<name>A0AAN9GKS2_9CAEN</name>
<dbReference type="GO" id="GO:0005576">
    <property type="term" value="C:extracellular region"/>
    <property type="evidence" value="ECO:0007669"/>
    <property type="project" value="UniProtKB-SubCell"/>
</dbReference>
<dbReference type="PANTHER" id="PTHR12824:SF8">
    <property type="entry name" value="GXIVSPLA2, ISOFORM A"/>
    <property type="match status" value="1"/>
</dbReference>
<dbReference type="GO" id="GO:0005509">
    <property type="term" value="F:calcium ion binding"/>
    <property type="evidence" value="ECO:0007669"/>
    <property type="project" value="InterPro"/>
</dbReference>
<evidence type="ECO:0000256" key="2">
    <source>
        <dbReference type="ARBA" id="ARBA00022525"/>
    </source>
</evidence>
<comment type="caution">
    <text evidence="3">The sequence shown here is derived from an EMBL/GenBank/DDBJ whole genome shotgun (WGS) entry which is preliminary data.</text>
</comment>
<dbReference type="AlphaFoldDB" id="A0AAN9GKS2"/>
<keyword evidence="2" id="KW-0964">Secreted</keyword>
<keyword evidence="4" id="KW-1185">Reference proteome</keyword>
<dbReference type="InterPro" id="IPR010711">
    <property type="entry name" value="PLA2G12"/>
</dbReference>
<dbReference type="PROSITE" id="PS00118">
    <property type="entry name" value="PA2_HIS"/>
    <property type="match status" value="1"/>
</dbReference>
<dbReference type="GO" id="GO:0004623">
    <property type="term" value="F:phospholipase A2 activity"/>
    <property type="evidence" value="ECO:0007669"/>
    <property type="project" value="InterPro"/>
</dbReference>
<dbReference type="SUPFAM" id="SSF48619">
    <property type="entry name" value="Phospholipase A2, PLA2"/>
    <property type="match status" value="1"/>
</dbReference>
<dbReference type="PANTHER" id="PTHR12824">
    <property type="entry name" value="GROUP XII SECRETORY PHOSPHOLIPASE A2 FAMILY MEMBER"/>
    <property type="match status" value="1"/>
</dbReference>
<evidence type="ECO:0000313" key="4">
    <source>
        <dbReference type="Proteomes" id="UP001374579"/>
    </source>
</evidence>
<proteinExistence type="predicted"/>
<evidence type="ECO:0000256" key="1">
    <source>
        <dbReference type="ARBA" id="ARBA00004613"/>
    </source>
</evidence>
<dbReference type="InterPro" id="IPR036444">
    <property type="entry name" value="PLipase_A2_dom_sf"/>
</dbReference>
<accession>A0AAN9GKS2</accession>
<sequence>MGLDGSDLINSLKEAMATVFDYVGDRKGCFYECSNGAEPVAKRNHIPKSNGCGSFGIQLDTTHVPGIGKCCDKHDICYDTCNHQKEDCDKEFQACLMKICNAMKTHVSKDVYNGCKSTADIMYVGTMALGCKPYRDSQKDACTCSRRRKNEL</sequence>
<dbReference type="InterPro" id="IPR033113">
    <property type="entry name" value="PLA2_histidine"/>
</dbReference>
<comment type="subcellular location">
    <subcellularLocation>
        <location evidence="1">Secreted</location>
    </subcellularLocation>
</comment>
<dbReference type="Proteomes" id="UP001374579">
    <property type="component" value="Unassembled WGS sequence"/>
</dbReference>
<dbReference type="GO" id="GO:0006644">
    <property type="term" value="P:phospholipid metabolic process"/>
    <property type="evidence" value="ECO:0007669"/>
    <property type="project" value="InterPro"/>
</dbReference>
<protein>
    <submittedName>
        <fullName evidence="3">Uncharacterized protein</fullName>
    </submittedName>
</protein>
<dbReference type="Pfam" id="PF06951">
    <property type="entry name" value="PLA2G12"/>
    <property type="match status" value="1"/>
</dbReference>
<dbReference type="GO" id="GO:0016042">
    <property type="term" value="P:lipid catabolic process"/>
    <property type="evidence" value="ECO:0007669"/>
    <property type="project" value="InterPro"/>
</dbReference>
<dbReference type="GO" id="GO:0050482">
    <property type="term" value="P:arachidonate secretion"/>
    <property type="evidence" value="ECO:0007669"/>
    <property type="project" value="InterPro"/>
</dbReference>
<dbReference type="Gene3D" id="1.20.90.10">
    <property type="entry name" value="Phospholipase A2 domain"/>
    <property type="match status" value="1"/>
</dbReference>
<organism evidence="3 4">
    <name type="scientific">Littorina saxatilis</name>
    <dbReference type="NCBI Taxonomy" id="31220"/>
    <lineage>
        <taxon>Eukaryota</taxon>
        <taxon>Metazoa</taxon>
        <taxon>Spiralia</taxon>
        <taxon>Lophotrochozoa</taxon>
        <taxon>Mollusca</taxon>
        <taxon>Gastropoda</taxon>
        <taxon>Caenogastropoda</taxon>
        <taxon>Littorinimorpha</taxon>
        <taxon>Littorinoidea</taxon>
        <taxon>Littorinidae</taxon>
        <taxon>Littorina</taxon>
    </lineage>
</organism>
<evidence type="ECO:0000313" key="3">
    <source>
        <dbReference type="EMBL" id="KAK7111601.1"/>
    </source>
</evidence>
<gene>
    <name evidence="3" type="ORF">V1264_011207</name>
</gene>
<dbReference type="EMBL" id="JBAMIC010000002">
    <property type="protein sequence ID" value="KAK7111601.1"/>
    <property type="molecule type" value="Genomic_DNA"/>
</dbReference>